<proteinExistence type="predicted"/>
<feature type="compositionally biased region" description="Polar residues" evidence="1">
    <location>
        <begin position="69"/>
        <end position="91"/>
    </location>
</feature>
<protein>
    <recommendedName>
        <fullName evidence="3">Surface antigen domain-containing protein</fullName>
    </recommendedName>
</protein>
<keyword evidence="2" id="KW-0732">Signal</keyword>
<dbReference type="RefSeq" id="WP_230562064.1">
    <property type="nucleotide sequence ID" value="NZ_JAJITC010000007.1"/>
</dbReference>
<feature type="domain" description="Surface antigen" evidence="3">
    <location>
        <begin position="43"/>
        <end position="128"/>
    </location>
</feature>
<dbReference type="InterPro" id="IPR032635">
    <property type="entry name" value="Anti_2"/>
</dbReference>
<dbReference type="Proteomes" id="UP001430614">
    <property type="component" value="Unassembled WGS sequence"/>
</dbReference>
<keyword evidence="5" id="KW-1185">Reference proteome</keyword>
<dbReference type="EMBL" id="JAJITC010000007">
    <property type="protein sequence ID" value="MCC8403208.1"/>
    <property type="molecule type" value="Genomic_DNA"/>
</dbReference>
<evidence type="ECO:0000256" key="2">
    <source>
        <dbReference type="SAM" id="SignalP"/>
    </source>
</evidence>
<dbReference type="Pfam" id="PF16998">
    <property type="entry name" value="17kDa_Anti_2"/>
    <property type="match status" value="1"/>
</dbReference>
<gene>
    <name evidence="4" type="ORF">LJ655_15145</name>
</gene>
<evidence type="ECO:0000313" key="4">
    <source>
        <dbReference type="EMBL" id="MCC8403208.1"/>
    </source>
</evidence>
<evidence type="ECO:0000313" key="5">
    <source>
        <dbReference type="Proteomes" id="UP001430614"/>
    </source>
</evidence>
<reference evidence="4 5" key="1">
    <citation type="submission" date="2021-11" db="EMBL/GenBank/DDBJ databases">
        <authorList>
            <person name="Oh E.-T."/>
            <person name="Kim S.-B."/>
        </authorList>
    </citation>
    <scope>NUCLEOTIDE SEQUENCE [LARGE SCALE GENOMIC DNA]</scope>
    <source>
        <strain evidence="4 5">MMS20-SJTN17</strain>
    </source>
</reference>
<feature type="region of interest" description="Disordered" evidence="1">
    <location>
        <begin position="59"/>
        <end position="96"/>
    </location>
</feature>
<feature type="chain" id="PRO_5046113248" description="Surface antigen domain-containing protein" evidence="2">
    <location>
        <begin position="30"/>
        <end position="131"/>
    </location>
</feature>
<sequence>MSRQSHSGARALTRWLAAALLAGPVLCHATNLNFLKDTPITYMRAADRKALNNAAQQALDTKQDGESLEWSNAGTGNPVSITGTVTPQNTTKDGDRTCRTATLVAVAKGQTQSWTPVACKTGNGTWKVLKK</sequence>
<evidence type="ECO:0000259" key="3">
    <source>
        <dbReference type="Pfam" id="PF16998"/>
    </source>
</evidence>
<organism evidence="4 5">
    <name type="scientific">Paraburkholderia translucens</name>
    <dbReference type="NCBI Taxonomy" id="2886945"/>
    <lineage>
        <taxon>Bacteria</taxon>
        <taxon>Pseudomonadati</taxon>
        <taxon>Pseudomonadota</taxon>
        <taxon>Betaproteobacteria</taxon>
        <taxon>Burkholderiales</taxon>
        <taxon>Burkholderiaceae</taxon>
        <taxon>Paraburkholderia</taxon>
    </lineage>
</organism>
<name>A0ABS8KFI1_9BURK</name>
<comment type="caution">
    <text evidence="4">The sequence shown here is derived from an EMBL/GenBank/DDBJ whole genome shotgun (WGS) entry which is preliminary data.</text>
</comment>
<accession>A0ABS8KFI1</accession>
<feature type="signal peptide" evidence="2">
    <location>
        <begin position="1"/>
        <end position="29"/>
    </location>
</feature>
<evidence type="ECO:0000256" key="1">
    <source>
        <dbReference type="SAM" id="MobiDB-lite"/>
    </source>
</evidence>